<reference evidence="2 3" key="1">
    <citation type="submission" date="2018-06" db="EMBL/GenBank/DDBJ databases">
        <title>Genomic Encyclopedia of Archaeal and Bacterial Type Strains, Phase II (KMG-II): from individual species to whole genera.</title>
        <authorList>
            <person name="Goeker M."/>
        </authorList>
    </citation>
    <scope>NUCLEOTIDE SEQUENCE [LARGE SCALE GENOMIC DNA]</scope>
    <source>
        <strain evidence="2 3">DSM 17205</strain>
    </source>
</reference>
<dbReference type="EMBL" id="QKZR01000006">
    <property type="protein sequence ID" value="PZX37891.1"/>
    <property type="molecule type" value="Genomic_DNA"/>
</dbReference>
<name>A0ABX5PV15_9FLAO</name>
<protein>
    <recommendedName>
        <fullName evidence="4">VanZ-like domain-containing protein</fullName>
    </recommendedName>
</protein>
<evidence type="ECO:0008006" key="4">
    <source>
        <dbReference type="Google" id="ProtNLM"/>
    </source>
</evidence>
<feature type="transmembrane region" description="Helical" evidence="1">
    <location>
        <begin position="40"/>
        <end position="61"/>
    </location>
</feature>
<feature type="transmembrane region" description="Helical" evidence="1">
    <location>
        <begin position="68"/>
        <end position="88"/>
    </location>
</feature>
<keyword evidence="1" id="KW-0472">Membrane</keyword>
<sequence length="120" mass="14363">MQRRPLKSLHIVFVICLILYAIVQLLKFKEYQANSFIYNYLNDLLVIPIVAFICLNAVWFLKRDYSIRLSFMSLLSLVALYAIYFEVYLPSYHERYTADFWDVFCYTIGGLVFYLLQKFP</sequence>
<comment type="caution">
    <text evidence="2">The sequence shown here is derived from an EMBL/GenBank/DDBJ whole genome shotgun (WGS) entry which is preliminary data.</text>
</comment>
<organism evidence="2 3">
    <name type="scientific">Nonlabens dokdonensis</name>
    <dbReference type="NCBI Taxonomy" id="328515"/>
    <lineage>
        <taxon>Bacteria</taxon>
        <taxon>Pseudomonadati</taxon>
        <taxon>Bacteroidota</taxon>
        <taxon>Flavobacteriia</taxon>
        <taxon>Flavobacteriales</taxon>
        <taxon>Flavobacteriaceae</taxon>
        <taxon>Nonlabens</taxon>
    </lineage>
</organism>
<evidence type="ECO:0000256" key="1">
    <source>
        <dbReference type="SAM" id="Phobius"/>
    </source>
</evidence>
<gene>
    <name evidence="2" type="ORF">LX97_02986</name>
</gene>
<accession>A0ABX5PV15</accession>
<keyword evidence="1" id="KW-0812">Transmembrane</keyword>
<evidence type="ECO:0000313" key="2">
    <source>
        <dbReference type="EMBL" id="PZX37891.1"/>
    </source>
</evidence>
<keyword evidence="1" id="KW-1133">Transmembrane helix</keyword>
<keyword evidence="3" id="KW-1185">Reference proteome</keyword>
<evidence type="ECO:0000313" key="3">
    <source>
        <dbReference type="Proteomes" id="UP000248584"/>
    </source>
</evidence>
<proteinExistence type="predicted"/>
<dbReference type="Proteomes" id="UP000248584">
    <property type="component" value="Unassembled WGS sequence"/>
</dbReference>
<dbReference type="RefSeq" id="WP_015363714.1">
    <property type="nucleotide sequence ID" value="NZ_QKZR01000006.1"/>
</dbReference>
<feature type="transmembrane region" description="Helical" evidence="1">
    <location>
        <begin position="9"/>
        <end position="28"/>
    </location>
</feature>
<feature type="transmembrane region" description="Helical" evidence="1">
    <location>
        <begin position="100"/>
        <end position="116"/>
    </location>
</feature>